<dbReference type="AlphaFoldDB" id="A0AAW0FHL9"/>
<protein>
    <recommendedName>
        <fullName evidence="7">T-complex protein 1 subunit epsilon</fullName>
    </recommendedName>
    <alternativeName>
        <fullName evidence="8">CCT-epsilon</fullName>
    </alternativeName>
</protein>
<dbReference type="EMBL" id="JASBNA010000066">
    <property type="protein sequence ID" value="KAK7678812.1"/>
    <property type="molecule type" value="Genomic_DNA"/>
</dbReference>
<dbReference type="Gene3D" id="3.30.260.10">
    <property type="entry name" value="TCP-1-like chaperonin intermediate domain"/>
    <property type="match status" value="1"/>
</dbReference>
<evidence type="ECO:0000256" key="5">
    <source>
        <dbReference type="ARBA" id="ARBA00022840"/>
    </source>
</evidence>
<evidence type="ECO:0000256" key="6">
    <source>
        <dbReference type="ARBA" id="ARBA00023186"/>
    </source>
</evidence>
<keyword evidence="5 9" id="KW-0067">ATP-binding</keyword>
<comment type="similarity">
    <text evidence="2 9">Belongs to the TCP-1 chaperonin family.</text>
</comment>
<organism evidence="10 11">
    <name type="scientific">Cerrena zonata</name>
    <dbReference type="NCBI Taxonomy" id="2478898"/>
    <lineage>
        <taxon>Eukaryota</taxon>
        <taxon>Fungi</taxon>
        <taxon>Dikarya</taxon>
        <taxon>Basidiomycota</taxon>
        <taxon>Agaricomycotina</taxon>
        <taxon>Agaricomycetes</taxon>
        <taxon>Polyporales</taxon>
        <taxon>Cerrenaceae</taxon>
        <taxon>Cerrena</taxon>
    </lineage>
</organism>
<proteinExistence type="inferred from homology"/>
<dbReference type="InterPro" id="IPR027409">
    <property type="entry name" value="GroEL-like_apical_dom_sf"/>
</dbReference>
<name>A0AAW0FHL9_9APHY</name>
<dbReference type="GO" id="GO:0005832">
    <property type="term" value="C:chaperonin-containing T-complex"/>
    <property type="evidence" value="ECO:0007669"/>
    <property type="project" value="UniProtKB-ARBA"/>
</dbReference>
<dbReference type="GO" id="GO:0016887">
    <property type="term" value="F:ATP hydrolysis activity"/>
    <property type="evidence" value="ECO:0007669"/>
    <property type="project" value="InterPro"/>
</dbReference>
<dbReference type="Gene3D" id="1.10.560.10">
    <property type="entry name" value="GroEL-like equatorial domain"/>
    <property type="match status" value="1"/>
</dbReference>
<dbReference type="SUPFAM" id="SSF48592">
    <property type="entry name" value="GroEL equatorial domain-like"/>
    <property type="match status" value="1"/>
</dbReference>
<evidence type="ECO:0000256" key="8">
    <source>
        <dbReference type="ARBA" id="ARBA00033325"/>
    </source>
</evidence>
<keyword evidence="4 9" id="KW-0547">Nucleotide-binding</keyword>
<evidence type="ECO:0000256" key="7">
    <source>
        <dbReference type="ARBA" id="ARBA00024086"/>
    </source>
</evidence>
<dbReference type="InterPro" id="IPR027413">
    <property type="entry name" value="GROEL-like_equatorial_sf"/>
</dbReference>
<dbReference type="Proteomes" id="UP001385951">
    <property type="component" value="Unassembled WGS sequence"/>
</dbReference>
<evidence type="ECO:0000313" key="11">
    <source>
        <dbReference type="Proteomes" id="UP001385951"/>
    </source>
</evidence>
<comment type="caution">
    <text evidence="10">The sequence shown here is derived from an EMBL/GenBank/DDBJ whole genome shotgun (WGS) entry which is preliminary data.</text>
</comment>
<reference evidence="10 11" key="1">
    <citation type="submission" date="2022-09" db="EMBL/GenBank/DDBJ databases">
        <authorList>
            <person name="Palmer J.M."/>
        </authorList>
    </citation>
    <scope>NUCLEOTIDE SEQUENCE [LARGE SCALE GENOMIC DNA]</scope>
    <source>
        <strain evidence="10 11">DSM 7382</strain>
    </source>
</reference>
<gene>
    <name evidence="10" type="primary">CCT5_2</name>
    <name evidence="10" type="ORF">QCA50_018111</name>
</gene>
<comment type="subcellular location">
    <subcellularLocation>
        <location evidence="1">Cytoplasm</location>
    </subcellularLocation>
</comment>
<dbReference type="SUPFAM" id="SSF54849">
    <property type="entry name" value="GroEL-intermediate domain like"/>
    <property type="match status" value="1"/>
</dbReference>
<dbReference type="PROSITE" id="PS00995">
    <property type="entry name" value="TCP1_3"/>
    <property type="match status" value="1"/>
</dbReference>
<dbReference type="InterPro" id="IPR002423">
    <property type="entry name" value="Cpn60/GroEL/TCP-1"/>
</dbReference>
<dbReference type="Pfam" id="PF00118">
    <property type="entry name" value="Cpn60_TCP1"/>
    <property type="match status" value="1"/>
</dbReference>
<dbReference type="GO" id="GO:0005524">
    <property type="term" value="F:ATP binding"/>
    <property type="evidence" value="ECO:0007669"/>
    <property type="project" value="UniProtKB-KW"/>
</dbReference>
<dbReference type="SUPFAM" id="SSF53067">
    <property type="entry name" value="Actin-like ATPase domain"/>
    <property type="match status" value="1"/>
</dbReference>
<evidence type="ECO:0000256" key="2">
    <source>
        <dbReference type="ARBA" id="ARBA00008020"/>
    </source>
</evidence>
<dbReference type="GO" id="GO:0051082">
    <property type="term" value="F:unfolded protein binding"/>
    <property type="evidence" value="ECO:0007669"/>
    <property type="project" value="InterPro"/>
</dbReference>
<dbReference type="GO" id="GO:0140662">
    <property type="term" value="F:ATP-dependent protein folding chaperone"/>
    <property type="evidence" value="ECO:0007669"/>
    <property type="project" value="InterPro"/>
</dbReference>
<dbReference type="SUPFAM" id="SSF52029">
    <property type="entry name" value="GroEL apical domain-like"/>
    <property type="match status" value="1"/>
</dbReference>
<evidence type="ECO:0000256" key="9">
    <source>
        <dbReference type="RuleBase" id="RU004187"/>
    </source>
</evidence>
<dbReference type="FunFam" id="3.30.420.40:FF:000058">
    <property type="entry name" value="Putative actin-related protein 5"/>
    <property type="match status" value="1"/>
</dbReference>
<keyword evidence="11" id="KW-1185">Reference proteome</keyword>
<dbReference type="InterPro" id="IPR043129">
    <property type="entry name" value="ATPase_NBD"/>
</dbReference>
<evidence type="ECO:0000313" key="10">
    <source>
        <dbReference type="EMBL" id="KAK7678812.1"/>
    </source>
</evidence>
<evidence type="ECO:0000256" key="3">
    <source>
        <dbReference type="ARBA" id="ARBA00022490"/>
    </source>
</evidence>
<dbReference type="InterPro" id="IPR002194">
    <property type="entry name" value="Chaperonin_TCP-1_CS"/>
</dbReference>
<sequence>MDLDNEIAKLLVELSRSQDDEIGDGTTGVVVLAGALLDQALELIERGIHPIKIANGFDEACKIACQQLDLIADDINISNESNDSNLLKAAKTSLGSKIVSKSHDHFAQMAVDSVLAVADFERKDVDFELIKMEKKVGGSIEDSNLIKGVLLDKDFSHPQMPKEIKDCKIAILTCPFEPPKPKTKHKLDISSAEEFKVLQEYEQKKFQEMIDYVKASGANVVACQWGFDDEANHLLLANNLNAIRWIGGSELELLAIATNGRIVPRFEDLTPEKLGHAGTIRELEFGTTRDRMLVIEDCSNTKAVTCFVRGSNEMIAAEGIRALHDSICVVRNLIRDSRVVYGGGAAELTCSLAVSDAADKQTGIDQYAFRAFSQALDTIPMTLAENSGLDPIETLSNLKSKQVNEKSSNLGVDCLGKGTNDMKEFTGVDVQVISHKRQRNAVWFGGSLLAQTAEFKSYCYTKQDYDEYGPSIVRNFSLFSVP</sequence>
<dbReference type="PANTHER" id="PTHR11353">
    <property type="entry name" value="CHAPERONIN"/>
    <property type="match status" value="1"/>
</dbReference>
<keyword evidence="6 9" id="KW-0143">Chaperone</keyword>
<dbReference type="InterPro" id="IPR012718">
    <property type="entry name" value="Chap_CCT_epsi"/>
</dbReference>
<dbReference type="Gene3D" id="3.50.7.10">
    <property type="entry name" value="GroEL"/>
    <property type="match status" value="1"/>
</dbReference>
<keyword evidence="3" id="KW-0963">Cytoplasm</keyword>
<dbReference type="NCBIfam" id="TIGR02343">
    <property type="entry name" value="chap_CCT_epsi"/>
    <property type="match status" value="1"/>
</dbReference>
<dbReference type="InterPro" id="IPR017998">
    <property type="entry name" value="Chaperone_TCP-1"/>
</dbReference>
<dbReference type="FunFam" id="3.50.7.10:FF:000003">
    <property type="entry name" value="T-complex protein 1 subunit epsilon"/>
    <property type="match status" value="1"/>
</dbReference>
<dbReference type="InterPro" id="IPR027410">
    <property type="entry name" value="TCP-1-like_intermed_sf"/>
</dbReference>
<evidence type="ECO:0000256" key="1">
    <source>
        <dbReference type="ARBA" id="ARBA00004496"/>
    </source>
</evidence>
<evidence type="ECO:0000256" key="4">
    <source>
        <dbReference type="ARBA" id="ARBA00022741"/>
    </source>
</evidence>
<accession>A0AAW0FHL9</accession>
<dbReference type="PRINTS" id="PR00304">
    <property type="entry name" value="TCOMPLEXTCP1"/>
</dbReference>